<keyword evidence="8 17" id="KW-0732">Signal</keyword>
<dbReference type="Gene3D" id="3.60.60.10">
    <property type="entry name" value="Penicillin V Acylase, Chain A"/>
    <property type="match status" value="1"/>
</dbReference>
<keyword evidence="12" id="KW-1015">Disulfide bond</keyword>
<feature type="domain" description="Acid ceramidase N-terminal" evidence="19">
    <location>
        <begin position="39"/>
        <end position="92"/>
    </location>
</feature>
<evidence type="ECO:0000256" key="6">
    <source>
        <dbReference type="ARBA" id="ARBA00011891"/>
    </source>
</evidence>
<evidence type="ECO:0000256" key="12">
    <source>
        <dbReference type="ARBA" id="ARBA00023157"/>
    </source>
</evidence>
<evidence type="ECO:0000256" key="15">
    <source>
        <dbReference type="ARBA" id="ARBA00040588"/>
    </source>
</evidence>
<dbReference type="Pfam" id="PF15508">
    <property type="entry name" value="NAAA-beta"/>
    <property type="match status" value="1"/>
</dbReference>
<evidence type="ECO:0000256" key="17">
    <source>
        <dbReference type="SAM" id="SignalP"/>
    </source>
</evidence>
<sequence>MHGLAVYTLLLMVAAVYGQIPPYNDSCVQVPYPPSKDRAVPAYIINLDLPPEQRWAQVAMEKRKEIGGIISEFKKFLLNFGDGKIFTIIEKLGVGDLFTYNIFYELFTVCTSIVSQDVNGKMYHVRNLDFGLFLGWDVKNRTWELTEVLRPAIINVDWQRDSQIVFRSVQYAGYIGVLTAVKKGVFTYSMNERFRLDGGYMGILEYIQDHKGSWMSLMARDTLETAKSFEEAFNTFSNTQLIAPGYFILGGTKPDQGVVITRNREVNGTDVWPMTDKTAGGWYVLETNYDHWKAPLFLDDRRGPANKCMQHMGQENVGFPGLFNVLSSKPVLNKLTTYAALMQVDSGTLETWLQYCPDPCEPF</sequence>
<evidence type="ECO:0000256" key="2">
    <source>
        <dbReference type="ARBA" id="ARBA00004613"/>
    </source>
</evidence>
<evidence type="ECO:0000256" key="3">
    <source>
        <dbReference type="ARBA" id="ARBA00004760"/>
    </source>
</evidence>
<dbReference type="InterPro" id="IPR029130">
    <property type="entry name" value="Acid_ceramidase_N"/>
</dbReference>
<dbReference type="InterPro" id="IPR016699">
    <property type="entry name" value="Acid_ceramidase-like"/>
</dbReference>
<dbReference type="PANTHER" id="PTHR28583">
    <property type="entry name" value="ACID AMIDASE"/>
    <property type="match status" value="1"/>
</dbReference>
<evidence type="ECO:0000313" key="20">
    <source>
        <dbReference type="EMBL" id="WAQ99540.1"/>
    </source>
</evidence>
<evidence type="ECO:0000256" key="7">
    <source>
        <dbReference type="ARBA" id="ARBA00022525"/>
    </source>
</evidence>
<evidence type="ECO:0000313" key="21">
    <source>
        <dbReference type="Proteomes" id="UP001164746"/>
    </source>
</evidence>
<evidence type="ECO:0000256" key="10">
    <source>
        <dbReference type="ARBA" id="ARBA00022919"/>
    </source>
</evidence>
<comment type="pathway">
    <text evidence="4">Sphingolipid metabolism.</text>
</comment>
<dbReference type="PANTHER" id="PTHR28583:SF1">
    <property type="entry name" value="ACID CERAMIDASE"/>
    <property type="match status" value="1"/>
</dbReference>
<reference evidence="20" key="1">
    <citation type="submission" date="2022-11" db="EMBL/GenBank/DDBJ databases">
        <title>Centuries of genome instability and evolution in soft-shell clam transmissible cancer (bioRxiv).</title>
        <authorList>
            <person name="Hart S.F.M."/>
            <person name="Yonemitsu M.A."/>
            <person name="Giersch R.M."/>
            <person name="Beal B.F."/>
            <person name="Arriagada G."/>
            <person name="Davis B.W."/>
            <person name="Ostrander E.A."/>
            <person name="Goff S.P."/>
            <person name="Metzger M.J."/>
        </authorList>
    </citation>
    <scope>NUCLEOTIDE SEQUENCE</scope>
    <source>
        <strain evidence="20">MELC-2E11</strain>
        <tissue evidence="20">Siphon/mantle</tissue>
    </source>
</reference>
<evidence type="ECO:0000256" key="1">
    <source>
        <dbReference type="ARBA" id="ARBA00004371"/>
    </source>
</evidence>
<comment type="pathway">
    <text evidence="3">Lipid metabolism; sphingolipid metabolism.</text>
</comment>
<evidence type="ECO:0000256" key="9">
    <source>
        <dbReference type="ARBA" id="ARBA00022801"/>
    </source>
</evidence>
<keyword evidence="10" id="KW-0746">Sphingolipid metabolism</keyword>
<dbReference type="Proteomes" id="UP001164746">
    <property type="component" value="Chromosome 3"/>
</dbReference>
<keyword evidence="11 16" id="KW-0443">Lipid metabolism</keyword>
<feature type="chain" id="PRO_5047037483" description="Acid ceramidase" evidence="17">
    <location>
        <begin position="19"/>
        <end position="363"/>
    </location>
</feature>
<dbReference type="EC" id="3.5.1.23" evidence="6"/>
<keyword evidence="7" id="KW-0964">Secreted</keyword>
<dbReference type="PIRSF" id="PIRSF017632">
    <property type="entry name" value="Acid_ceramidase-like"/>
    <property type="match status" value="1"/>
</dbReference>
<feature type="domain" description="Choloylglycine hydrolase/NAAA C-terminal" evidence="18">
    <location>
        <begin position="110"/>
        <end position="293"/>
    </location>
</feature>
<dbReference type="EMBL" id="CP111014">
    <property type="protein sequence ID" value="WAQ99540.1"/>
    <property type="molecule type" value="Genomic_DNA"/>
</dbReference>
<evidence type="ECO:0000256" key="13">
    <source>
        <dbReference type="ARBA" id="ARBA00023180"/>
    </source>
</evidence>
<evidence type="ECO:0000256" key="16">
    <source>
        <dbReference type="PIRNR" id="PIRNR017632"/>
    </source>
</evidence>
<evidence type="ECO:0000256" key="11">
    <source>
        <dbReference type="ARBA" id="ARBA00023098"/>
    </source>
</evidence>
<accession>A0ABY7DS84</accession>
<dbReference type="InterPro" id="IPR029132">
    <property type="entry name" value="CBAH/NAAA_C"/>
</dbReference>
<dbReference type="Pfam" id="PF02275">
    <property type="entry name" value="CBAH"/>
    <property type="match status" value="1"/>
</dbReference>
<keyword evidence="14" id="KW-0458">Lysosome</keyword>
<evidence type="ECO:0000259" key="19">
    <source>
        <dbReference type="Pfam" id="PF15508"/>
    </source>
</evidence>
<evidence type="ECO:0000256" key="5">
    <source>
        <dbReference type="ARBA" id="ARBA00005730"/>
    </source>
</evidence>
<comment type="similarity">
    <text evidence="5 16">Belongs to the acid ceramidase family.</text>
</comment>
<protein>
    <recommendedName>
        <fullName evidence="15">Acid ceramidase</fullName>
        <ecNumber evidence="6">3.5.1.23</ecNumber>
    </recommendedName>
</protein>
<keyword evidence="9 16" id="KW-0378">Hydrolase</keyword>
<keyword evidence="13" id="KW-0325">Glycoprotein</keyword>
<proteinExistence type="inferred from homology"/>
<name>A0ABY7DS84_MYAAR</name>
<feature type="signal peptide" evidence="17">
    <location>
        <begin position="1"/>
        <end position="18"/>
    </location>
</feature>
<comment type="subcellular location">
    <subcellularLocation>
        <location evidence="1">Lysosome</location>
    </subcellularLocation>
    <subcellularLocation>
        <location evidence="2">Secreted</location>
    </subcellularLocation>
</comment>
<dbReference type="CDD" id="cd01903">
    <property type="entry name" value="Ntn_AC_NAAA"/>
    <property type="match status" value="1"/>
</dbReference>
<evidence type="ECO:0000259" key="18">
    <source>
        <dbReference type="Pfam" id="PF02275"/>
    </source>
</evidence>
<gene>
    <name evidence="20" type="ORF">MAR_023913</name>
</gene>
<keyword evidence="21" id="KW-1185">Reference proteome</keyword>
<organism evidence="20 21">
    <name type="scientific">Mya arenaria</name>
    <name type="common">Soft-shell clam</name>
    <dbReference type="NCBI Taxonomy" id="6604"/>
    <lineage>
        <taxon>Eukaryota</taxon>
        <taxon>Metazoa</taxon>
        <taxon>Spiralia</taxon>
        <taxon>Lophotrochozoa</taxon>
        <taxon>Mollusca</taxon>
        <taxon>Bivalvia</taxon>
        <taxon>Autobranchia</taxon>
        <taxon>Heteroconchia</taxon>
        <taxon>Euheterodonta</taxon>
        <taxon>Imparidentia</taxon>
        <taxon>Neoheterodontei</taxon>
        <taxon>Myida</taxon>
        <taxon>Myoidea</taxon>
        <taxon>Myidae</taxon>
        <taxon>Mya</taxon>
    </lineage>
</organism>
<evidence type="ECO:0000256" key="8">
    <source>
        <dbReference type="ARBA" id="ARBA00022729"/>
    </source>
</evidence>
<evidence type="ECO:0000256" key="14">
    <source>
        <dbReference type="ARBA" id="ARBA00023228"/>
    </source>
</evidence>
<evidence type="ECO:0000256" key="4">
    <source>
        <dbReference type="ARBA" id="ARBA00004991"/>
    </source>
</evidence>